<dbReference type="AlphaFoldDB" id="A0A1W6KAW1"/>
<dbReference type="Pfam" id="PF04654">
    <property type="entry name" value="DUF599"/>
    <property type="match status" value="1"/>
</dbReference>
<feature type="transmembrane region" description="Helical" evidence="1">
    <location>
        <begin position="111"/>
        <end position="131"/>
    </location>
</feature>
<dbReference type="STRING" id="1420917.AU15_06495"/>
<dbReference type="InterPro" id="IPR006747">
    <property type="entry name" value="DUF599"/>
</dbReference>
<dbReference type="PANTHER" id="PTHR31881">
    <property type="match status" value="1"/>
</dbReference>
<organism evidence="2 3">
    <name type="scientific">Marinobacter salarius</name>
    <dbReference type="NCBI Taxonomy" id="1420917"/>
    <lineage>
        <taxon>Bacteria</taxon>
        <taxon>Pseudomonadati</taxon>
        <taxon>Pseudomonadota</taxon>
        <taxon>Gammaproteobacteria</taxon>
        <taxon>Pseudomonadales</taxon>
        <taxon>Marinobacteraceae</taxon>
        <taxon>Marinobacter</taxon>
    </lineage>
</organism>
<name>A0A1W6KAW1_9GAMM</name>
<dbReference type="Proteomes" id="UP000193100">
    <property type="component" value="Chromosome"/>
</dbReference>
<dbReference type="GeneID" id="77256438"/>
<feature type="transmembrane region" description="Helical" evidence="1">
    <location>
        <begin position="70"/>
        <end position="90"/>
    </location>
</feature>
<keyword evidence="1" id="KW-0472">Membrane</keyword>
<accession>A0A1W6KAW1</accession>
<dbReference type="EMBL" id="CP020931">
    <property type="protein sequence ID" value="ARM84564.1"/>
    <property type="molecule type" value="Genomic_DNA"/>
</dbReference>
<dbReference type="RefSeq" id="WP_085680993.1">
    <property type="nucleotide sequence ID" value="NZ_CP020931.1"/>
</dbReference>
<gene>
    <name evidence="2" type="ORF">MARSALSMR5_02501</name>
</gene>
<feature type="transmembrane region" description="Helical" evidence="1">
    <location>
        <begin position="184"/>
        <end position="212"/>
    </location>
</feature>
<reference evidence="2 3" key="1">
    <citation type="submission" date="2017-04" db="EMBL/GenBank/DDBJ databases">
        <title>Genome Sequence of Marinobacter salarius strain SMR5 Isolated from a culture of the Diatom Skeletonema marinoi.</title>
        <authorList>
            <person name="Topel M."/>
            <person name="Pinder M.I.M."/>
            <person name="Johansson O.N."/>
            <person name="Kourtchenko O."/>
            <person name="Godhe A."/>
            <person name="Clarke A.K."/>
        </authorList>
    </citation>
    <scope>NUCLEOTIDE SEQUENCE [LARGE SCALE GENOMIC DNA]</scope>
    <source>
        <strain evidence="2 3">SMR5</strain>
    </source>
</reference>
<keyword evidence="1" id="KW-0812">Transmembrane</keyword>
<evidence type="ECO:0000256" key="1">
    <source>
        <dbReference type="SAM" id="Phobius"/>
    </source>
</evidence>
<keyword evidence="1" id="KW-1133">Transmembrane helix</keyword>
<sequence>MSNYLELIALVWFLICWLGYSEYSRRKANDRPCLSNTLDLYREDWMRVMLRRDNRISDASVVGNLERNGAFFASSCLLILAGIITALGYTQEVMEVFSTMPFGTLPSREIWEMRMVVLMVIFIYAFFKFTWSMRMYNFVSVLIGSAPLTTDTKASPAAREAFAKSAGRVCNLAGDAFNLGLRSYYYALAVVSWFIHPLVFMGASTLIVIVLYRREFRSTALRALRDGKVFEETLPKSDTEKDSGKESDKETQH</sequence>
<proteinExistence type="predicted"/>
<protein>
    <submittedName>
        <fullName evidence="2">Membrane protein</fullName>
    </submittedName>
</protein>
<evidence type="ECO:0000313" key="3">
    <source>
        <dbReference type="Proteomes" id="UP000193100"/>
    </source>
</evidence>
<dbReference type="PANTHER" id="PTHR31881:SF6">
    <property type="entry name" value="OS09G0494600 PROTEIN"/>
    <property type="match status" value="1"/>
</dbReference>
<evidence type="ECO:0000313" key="2">
    <source>
        <dbReference type="EMBL" id="ARM84564.1"/>
    </source>
</evidence>